<evidence type="ECO:0000313" key="2">
    <source>
        <dbReference type="Proteomes" id="UP001530377"/>
    </source>
</evidence>
<comment type="caution">
    <text evidence="1">The sequence shown here is derived from an EMBL/GenBank/DDBJ whole genome shotgun (WGS) entry which is preliminary data.</text>
</comment>
<gene>
    <name evidence="1" type="ORF">ACHAXA_002082</name>
</gene>
<protein>
    <submittedName>
        <fullName evidence="1">Uncharacterized protein</fullName>
    </submittedName>
</protein>
<name>A0ABD3SSI9_9STRA</name>
<dbReference type="Proteomes" id="UP001530377">
    <property type="component" value="Unassembled WGS sequence"/>
</dbReference>
<evidence type="ECO:0000313" key="1">
    <source>
        <dbReference type="EMBL" id="KAL3827585.1"/>
    </source>
</evidence>
<dbReference type="EMBL" id="JALLPB020000002">
    <property type="protein sequence ID" value="KAL3827585.1"/>
    <property type="molecule type" value="Genomic_DNA"/>
</dbReference>
<sequence length="76" mass="8384">MQTNHSSFEKEMLRGRLVIIFSTRKSMPPSRSVAVRSPSQVTRGNFPSAAIAGSSSHPRKVVTVGIIIHRIQLLLD</sequence>
<reference evidence="1 2" key="1">
    <citation type="submission" date="2024-10" db="EMBL/GenBank/DDBJ databases">
        <title>Updated reference genomes for cyclostephanoid diatoms.</title>
        <authorList>
            <person name="Roberts W.R."/>
            <person name="Alverson A.J."/>
        </authorList>
    </citation>
    <scope>NUCLEOTIDE SEQUENCE [LARGE SCALE GENOMIC DNA]</scope>
    <source>
        <strain evidence="1 2">AJA228-03</strain>
    </source>
</reference>
<accession>A0ABD3SSI9</accession>
<keyword evidence="2" id="KW-1185">Reference proteome</keyword>
<proteinExistence type="predicted"/>
<dbReference type="AlphaFoldDB" id="A0ABD3SSI9"/>
<organism evidence="1 2">
    <name type="scientific">Cyclostephanos tholiformis</name>
    <dbReference type="NCBI Taxonomy" id="382380"/>
    <lineage>
        <taxon>Eukaryota</taxon>
        <taxon>Sar</taxon>
        <taxon>Stramenopiles</taxon>
        <taxon>Ochrophyta</taxon>
        <taxon>Bacillariophyta</taxon>
        <taxon>Coscinodiscophyceae</taxon>
        <taxon>Thalassiosirophycidae</taxon>
        <taxon>Stephanodiscales</taxon>
        <taxon>Stephanodiscaceae</taxon>
        <taxon>Cyclostephanos</taxon>
    </lineage>
</organism>